<dbReference type="AlphaFoldDB" id="A0A9D2M1H0"/>
<dbReference type="InterPro" id="IPR029026">
    <property type="entry name" value="tRNA_m1G_MTases_N"/>
</dbReference>
<comment type="similarity">
    <text evidence="1">Belongs to the class IV-like SAM-binding methyltransferase superfamily. RNA methyltransferase TrmH family.</text>
</comment>
<dbReference type="Gene3D" id="3.40.1280.10">
    <property type="match status" value="1"/>
</dbReference>
<dbReference type="InterPro" id="IPR029064">
    <property type="entry name" value="Ribosomal_eL30-like_sf"/>
</dbReference>
<dbReference type="InterPro" id="IPR029028">
    <property type="entry name" value="Alpha/beta_knot_MTases"/>
</dbReference>
<accession>A0A9D2M1H0</accession>
<dbReference type="InterPro" id="IPR013123">
    <property type="entry name" value="SpoU_subst-bd"/>
</dbReference>
<gene>
    <name evidence="5" type="primary">rlmB</name>
    <name evidence="5" type="ORF">H9943_00290</name>
</gene>
<protein>
    <submittedName>
        <fullName evidence="5">23S rRNA (Guanosine(2251)-2'-O)-methyltransferase RlmB</fullName>
    </submittedName>
</protein>
<dbReference type="PANTHER" id="PTHR46429">
    <property type="entry name" value="23S RRNA (GUANOSINE-2'-O-)-METHYLTRANSFERASE RLMB"/>
    <property type="match status" value="1"/>
</dbReference>
<keyword evidence="3" id="KW-0808">Transferase</keyword>
<proteinExistence type="inferred from homology"/>
<evidence type="ECO:0000259" key="4">
    <source>
        <dbReference type="SMART" id="SM00967"/>
    </source>
</evidence>
<dbReference type="GO" id="GO:0003723">
    <property type="term" value="F:RNA binding"/>
    <property type="evidence" value="ECO:0007669"/>
    <property type="project" value="InterPro"/>
</dbReference>
<comment type="caution">
    <text evidence="5">The sequence shown here is derived from an EMBL/GenBank/DDBJ whole genome shotgun (WGS) entry which is preliminary data.</text>
</comment>
<evidence type="ECO:0000313" key="6">
    <source>
        <dbReference type="Proteomes" id="UP000824209"/>
    </source>
</evidence>
<evidence type="ECO:0000313" key="5">
    <source>
        <dbReference type="EMBL" id="HJB38819.1"/>
    </source>
</evidence>
<dbReference type="PANTHER" id="PTHR46429:SF1">
    <property type="entry name" value="23S RRNA (GUANOSINE-2'-O-)-METHYLTRANSFERASE RLMB"/>
    <property type="match status" value="1"/>
</dbReference>
<dbReference type="SUPFAM" id="SSF55315">
    <property type="entry name" value="L30e-like"/>
    <property type="match status" value="1"/>
</dbReference>
<reference evidence="5" key="2">
    <citation type="submission" date="2021-04" db="EMBL/GenBank/DDBJ databases">
        <authorList>
            <person name="Gilroy R."/>
        </authorList>
    </citation>
    <scope>NUCLEOTIDE SEQUENCE</scope>
    <source>
        <strain evidence="5">ChiBcec8-14828</strain>
    </source>
</reference>
<evidence type="ECO:0000256" key="1">
    <source>
        <dbReference type="ARBA" id="ARBA00007228"/>
    </source>
</evidence>
<dbReference type="Pfam" id="PF00588">
    <property type="entry name" value="SpoU_methylase"/>
    <property type="match status" value="1"/>
</dbReference>
<dbReference type="GO" id="GO:0008173">
    <property type="term" value="F:RNA methyltransferase activity"/>
    <property type="evidence" value="ECO:0007669"/>
    <property type="project" value="InterPro"/>
</dbReference>
<dbReference type="Proteomes" id="UP000824209">
    <property type="component" value="Unassembled WGS sequence"/>
</dbReference>
<dbReference type="SUPFAM" id="SSF75217">
    <property type="entry name" value="alpha/beta knot"/>
    <property type="match status" value="1"/>
</dbReference>
<dbReference type="CDD" id="cd18103">
    <property type="entry name" value="SpoU-like_RlmB"/>
    <property type="match status" value="1"/>
</dbReference>
<dbReference type="GO" id="GO:0005829">
    <property type="term" value="C:cytosol"/>
    <property type="evidence" value="ECO:0007669"/>
    <property type="project" value="TreeGrafter"/>
</dbReference>
<dbReference type="Gene3D" id="3.30.1330.30">
    <property type="match status" value="1"/>
</dbReference>
<keyword evidence="2" id="KW-0489">Methyltransferase</keyword>
<reference evidence="5" key="1">
    <citation type="journal article" date="2021" name="PeerJ">
        <title>Extensive microbial diversity within the chicken gut microbiome revealed by metagenomics and culture.</title>
        <authorList>
            <person name="Gilroy R."/>
            <person name="Ravi A."/>
            <person name="Getino M."/>
            <person name="Pursley I."/>
            <person name="Horton D.L."/>
            <person name="Alikhan N.F."/>
            <person name="Baker D."/>
            <person name="Gharbi K."/>
            <person name="Hall N."/>
            <person name="Watson M."/>
            <person name="Adriaenssens E.M."/>
            <person name="Foster-Nyarko E."/>
            <person name="Jarju S."/>
            <person name="Secka A."/>
            <person name="Antonio M."/>
            <person name="Oren A."/>
            <person name="Chaudhuri R.R."/>
            <person name="La Ragione R."/>
            <person name="Hildebrand F."/>
            <person name="Pallen M.J."/>
        </authorList>
    </citation>
    <scope>NUCLEOTIDE SEQUENCE</scope>
    <source>
        <strain evidence="5">ChiBcec8-14828</strain>
    </source>
</reference>
<sequence>MKEQEEKLTQAPVYGKNAVTELLKSGAGVDTVFIQDTMQAGQAAYFTALAKEAGAVVKRVHSAKLRGMCGTDNHQGVAARAADVEYRTLEDLLRLAQEKGQAPFLLLCDGVEDPHNLGALIRTALLCGAHGVVIPKRGGVSVTPVVMKSSAGAAAVMPIARVSNLGEAIRCLKKENVFVYCADMHGAALEKQNLTGAVALVMGSEGKGVSPLVKKLCDGAVSLSMAAGATAVDSFNVSVAGGIILYEMMRQRGLNKPQE</sequence>
<dbReference type="Pfam" id="PF08032">
    <property type="entry name" value="SpoU_sub_bind"/>
    <property type="match status" value="1"/>
</dbReference>
<dbReference type="SMART" id="SM00967">
    <property type="entry name" value="SpoU_sub_bind"/>
    <property type="match status" value="1"/>
</dbReference>
<name>A0A9D2M1H0_9FIRM</name>
<evidence type="ECO:0000256" key="2">
    <source>
        <dbReference type="ARBA" id="ARBA00022603"/>
    </source>
</evidence>
<dbReference type="InterPro" id="IPR004441">
    <property type="entry name" value="rRNA_MeTrfase_TrmH"/>
</dbReference>
<dbReference type="GO" id="GO:0032259">
    <property type="term" value="P:methylation"/>
    <property type="evidence" value="ECO:0007669"/>
    <property type="project" value="UniProtKB-KW"/>
</dbReference>
<dbReference type="GO" id="GO:0006396">
    <property type="term" value="P:RNA processing"/>
    <property type="evidence" value="ECO:0007669"/>
    <property type="project" value="InterPro"/>
</dbReference>
<evidence type="ECO:0000256" key="3">
    <source>
        <dbReference type="ARBA" id="ARBA00022679"/>
    </source>
</evidence>
<dbReference type="InterPro" id="IPR001537">
    <property type="entry name" value="SpoU_MeTrfase"/>
</dbReference>
<dbReference type="EMBL" id="DWYA01000004">
    <property type="protein sequence ID" value="HJB38819.1"/>
    <property type="molecule type" value="Genomic_DNA"/>
</dbReference>
<feature type="domain" description="RNA 2-O ribose methyltransferase substrate binding" evidence="4">
    <location>
        <begin position="12"/>
        <end position="87"/>
    </location>
</feature>
<organism evidence="5 6">
    <name type="scientific">Candidatus Ruthenibacterium avium</name>
    <dbReference type="NCBI Taxonomy" id="2838751"/>
    <lineage>
        <taxon>Bacteria</taxon>
        <taxon>Bacillati</taxon>
        <taxon>Bacillota</taxon>
        <taxon>Clostridia</taxon>
        <taxon>Eubacteriales</taxon>
        <taxon>Oscillospiraceae</taxon>
        <taxon>Ruthenibacterium</taxon>
    </lineage>
</organism>
<dbReference type="NCBIfam" id="TIGR00186">
    <property type="entry name" value="rRNA_methyl_3"/>
    <property type="match status" value="1"/>
</dbReference>